<dbReference type="AlphaFoldDB" id="A0A8G2A1R4"/>
<comment type="caution">
    <text evidence="1">The sequence shown here is derived from an EMBL/GenBank/DDBJ whole genome shotgun (WGS) entry which is preliminary data.</text>
</comment>
<accession>A0A8G2A1R4</accession>
<reference evidence="1 2" key="1">
    <citation type="submission" date="2016-05" db="EMBL/GenBank/DDBJ databases">
        <authorList>
            <consortium name="Pathogen Informatics"/>
        </authorList>
    </citation>
    <scope>NUCLEOTIDE SEQUENCE [LARGE SCALE GENOMIC DNA]</scope>
    <source>
        <strain evidence="1 2">2880STDY5682802</strain>
    </source>
</reference>
<organism evidence="1 2">
    <name type="scientific">Raoultella planticola</name>
    <name type="common">Klebsiella planticola</name>
    <dbReference type="NCBI Taxonomy" id="575"/>
    <lineage>
        <taxon>Bacteria</taxon>
        <taxon>Pseudomonadati</taxon>
        <taxon>Pseudomonadota</taxon>
        <taxon>Gammaproteobacteria</taxon>
        <taxon>Enterobacterales</taxon>
        <taxon>Enterobacteriaceae</taxon>
        <taxon>Klebsiella/Raoultella group</taxon>
        <taxon>Raoultella</taxon>
    </lineage>
</organism>
<evidence type="ECO:0000313" key="2">
    <source>
        <dbReference type="Proteomes" id="UP000078124"/>
    </source>
</evidence>
<dbReference type="EMBL" id="FLAC01000020">
    <property type="protein sequence ID" value="SAQ03100.1"/>
    <property type="molecule type" value="Genomic_DNA"/>
</dbReference>
<proteinExistence type="predicted"/>
<name>A0A8G2A1R4_RAOPL</name>
<sequence length="202" mass="22064">MLRVSVSKHCYTFSTNGNPSIVYGGEDADGLQHIIIDFDATTTWVELCNKGLYYALERDAEINTAISVMMENITEGDLTLNTRFLYYYGAAKTYDGYEDGRTKSLTELLTATYQGISTPLTTSKYVGEQTAMSYIRQDSAHPTQAEYVQAAIVLRGAKGRARIKLPAIWTTKGIGSADISPPLIAVSPLISEGNKKARSKAG</sequence>
<protein>
    <submittedName>
        <fullName evidence="1">Uncharacterized protein</fullName>
    </submittedName>
</protein>
<gene>
    <name evidence="1" type="ORF">SAMEA2273876_04290</name>
</gene>
<dbReference type="Proteomes" id="UP000078124">
    <property type="component" value="Unassembled WGS sequence"/>
</dbReference>
<evidence type="ECO:0000313" key="1">
    <source>
        <dbReference type="EMBL" id="SAQ03100.1"/>
    </source>
</evidence>